<feature type="transmembrane region" description="Helical" evidence="1">
    <location>
        <begin position="54"/>
        <end position="74"/>
    </location>
</feature>
<reference evidence="3" key="1">
    <citation type="submission" date="2015-09" db="EMBL/GenBank/DDBJ databases">
        <authorList>
            <person name="Rodrigo-Torres L."/>
            <person name="Arahal D.R."/>
        </authorList>
    </citation>
    <scope>NUCLEOTIDE SEQUENCE [LARGE SCALE GENOMIC DNA]</scope>
    <source>
        <strain evidence="3">CECT 4293</strain>
    </source>
</reference>
<accession>A0A0P1ELG5</accession>
<name>A0A0P1ELG5_9RHOB</name>
<dbReference type="EMBL" id="CYPS01000043">
    <property type="protein sequence ID" value="CUH43833.1"/>
    <property type="molecule type" value="Genomic_DNA"/>
</dbReference>
<keyword evidence="1" id="KW-0812">Transmembrane</keyword>
<dbReference type="AlphaFoldDB" id="A0A0P1ELG5"/>
<sequence>MNELLQKMKKIAALLFLSALALGFTLLAFVANTDASIRCYPGLAPSDTSLKARHAFFIFTGSSVVMWVAVIWAVRRAYA</sequence>
<dbReference type="Proteomes" id="UP000050786">
    <property type="component" value="Unassembled WGS sequence"/>
</dbReference>
<proteinExistence type="predicted"/>
<evidence type="ECO:0000313" key="2">
    <source>
        <dbReference type="EMBL" id="CUH43833.1"/>
    </source>
</evidence>
<gene>
    <name evidence="2" type="ORF">RUM4293_02729</name>
</gene>
<keyword evidence="3" id="KW-1185">Reference proteome</keyword>
<dbReference type="RefSeq" id="WP_058273845.1">
    <property type="nucleotide sequence ID" value="NZ_CYPS01000043.1"/>
</dbReference>
<keyword evidence="1" id="KW-1133">Transmembrane helix</keyword>
<keyword evidence="1" id="KW-0472">Membrane</keyword>
<protein>
    <submittedName>
        <fullName evidence="2">Uncharacterized protein</fullName>
    </submittedName>
</protein>
<organism evidence="2 3">
    <name type="scientific">Ruegeria atlantica</name>
    <dbReference type="NCBI Taxonomy" id="81569"/>
    <lineage>
        <taxon>Bacteria</taxon>
        <taxon>Pseudomonadati</taxon>
        <taxon>Pseudomonadota</taxon>
        <taxon>Alphaproteobacteria</taxon>
        <taxon>Rhodobacterales</taxon>
        <taxon>Roseobacteraceae</taxon>
        <taxon>Ruegeria</taxon>
    </lineage>
</organism>
<evidence type="ECO:0000313" key="3">
    <source>
        <dbReference type="Proteomes" id="UP000050786"/>
    </source>
</evidence>
<evidence type="ECO:0000256" key="1">
    <source>
        <dbReference type="SAM" id="Phobius"/>
    </source>
</evidence>